<dbReference type="PANTHER" id="PTHR32329">
    <property type="entry name" value="BIFUNCTIONAL PROTEIN [INCLUDES 2-HYDROXYACYL-COA DEHYDRATASE (N-TER) AND ITS ACTIVATOR DOMAIN (C_TERM)-RELATED"/>
    <property type="match status" value="1"/>
</dbReference>
<keyword evidence="3" id="KW-0418">Kinase</keyword>
<proteinExistence type="predicted"/>
<keyword evidence="1" id="KW-1133">Transmembrane helix</keyword>
<evidence type="ECO:0000313" key="3">
    <source>
        <dbReference type="EMBL" id="SFL31485.1"/>
    </source>
</evidence>
<dbReference type="GO" id="GO:0016301">
    <property type="term" value="F:kinase activity"/>
    <property type="evidence" value="ECO:0007669"/>
    <property type="project" value="UniProtKB-KW"/>
</dbReference>
<keyword evidence="1" id="KW-0812">Transmembrane</keyword>
<dbReference type="InterPro" id="IPR018709">
    <property type="entry name" value="CoA_activase_DUF2229"/>
</dbReference>
<feature type="transmembrane region" description="Helical" evidence="1">
    <location>
        <begin position="12"/>
        <end position="34"/>
    </location>
</feature>
<dbReference type="Pfam" id="PF09989">
    <property type="entry name" value="DUF2229"/>
    <property type="match status" value="1"/>
</dbReference>
<feature type="domain" description="DUF2229" evidence="2">
    <location>
        <begin position="5"/>
        <end position="247"/>
    </location>
</feature>
<sequence>MVKKKIGIPRALLYYYYFPFWLKLFAELGVEVIISDNTARDLLDKGVKKSLSEICVPMKILVAHVLNLDEKNCDYIFLPRFKSIRKGVVLCPKFLGLPDMISHSLPDLKAELIADQIESKNDDISAYVNHKKLAKKLKIKKSEMKAALRKAAKFWWRYRQLLFAGYSIDDFLGVEKIEVLEKLITKFENSKQLPQSKRSELKTAGNEEVVDIALIGYVYNVYDKYINMDIINKLKEMGVRVHTFEMVAQEIIEQELARLRKPMFWEFTNKLYGAARHYFASKNIDGVIHLTAFGCGPDSILGQILEIESKDYEKAFMTLRIDEQTGESHIITRIEAFIDLLRLKKERN</sequence>
<evidence type="ECO:0000256" key="1">
    <source>
        <dbReference type="SAM" id="Phobius"/>
    </source>
</evidence>
<name>A0A1I4GND5_9FIRM</name>
<dbReference type="EMBL" id="FOTI01000007">
    <property type="protein sequence ID" value="SFL31485.1"/>
    <property type="molecule type" value="Genomic_DNA"/>
</dbReference>
<accession>A0A1I4GND5</accession>
<gene>
    <name evidence="3" type="ORF">SAMN02983006_00821</name>
</gene>
<keyword evidence="4" id="KW-1185">Reference proteome</keyword>
<dbReference type="STRING" id="29563.SAMN02983006_00821"/>
<protein>
    <submittedName>
        <fullName evidence="3">Predicted nucleotide-binding protein, sugar kinase/HSP70/actin superfamily</fullName>
    </submittedName>
</protein>
<reference evidence="3 4" key="1">
    <citation type="submission" date="2016-10" db="EMBL/GenBank/DDBJ databases">
        <authorList>
            <person name="de Groot N.N."/>
        </authorList>
    </citation>
    <scope>NUCLEOTIDE SEQUENCE [LARGE SCALE GENOMIC DNA]</scope>
    <source>
        <strain evidence="3 4">ATCC 51327</strain>
    </source>
</reference>
<keyword evidence="1" id="KW-0472">Membrane</keyword>
<dbReference type="InterPro" id="IPR051805">
    <property type="entry name" value="Dehydratase_Activator_Redct"/>
</dbReference>
<dbReference type="AlphaFoldDB" id="A0A1I4GND5"/>
<keyword evidence="3" id="KW-0808">Transferase</keyword>
<dbReference type="OrthoDB" id="9780120at2"/>
<dbReference type="RefSeq" id="WP_089860090.1">
    <property type="nucleotide sequence ID" value="NZ_FOTI01000007.1"/>
</dbReference>
<evidence type="ECO:0000259" key="2">
    <source>
        <dbReference type="Pfam" id="PF09989"/>
    </source>
</evidence>
<organism evidence="3 4">
    <name type="scientific">Halanaerobium salsuginis</name>
    <dbReference type="NCBI Taxonomy" id="29563"/>
    <lineage>
        <taxon>Bacteria</taxon>
        <taxon>Bacillati</taxon>
        <taxon>Bacillota</taxon>
        <taxon>Clostridia</taxon>
        <taxon>Halanaerobiales</taxon>
        <taxon>Halanaerobiaceae</taxon>
        <taxon>Halanaerobium</taxon>
    </lineage>
</organism>
<evidence type="ECO:0000313" key="4">
    <source>
        <dbReference type="Proteomes" id="UP000199006"/>
    </source>
</evidence>
<dbReference type="Gene3D" id="3.40.50.11900">
    <property type="match status" value="1"/>
</dbReference>
<dbReference type="Proteomes" id="UP000199006">
    <property type="component" value="Unassembled WGS sequence"/>
</dbReference>
<dbReference type="PANTHER" id="PTHR32329:SF2">
    <property type="entry name" value="BIFUNCTIONAL PROTEIN [INCLUDES 2-HYDROXYACYL-COA DEHYDRATASE (N-TER) AND ITS ACTIVATOR DOMAIN (C_TERM)"/>
    <property type="match status" value="1"/>
</dbReference>